<evidence type="ECO:0000256" key="3">
    <source>
        <dbReference type="ARBA" id="ARBA00022670"/>
    </source>
</evidence>
<evidence type="ECO:0000313" key="13">
    <source>
        <dbReference type="Proteomes" id="UP001108280"/>
    </source>
</evidence>
<dbReference type="InterPro" id="IPR029054">
    <property type="entry name" value="dUTPase-like"/>
</dbReference>
<reference evidence="14" key="3">
    <citation type="submission" date="2025-08" db="UniProtKB">
        <authorList>
            <consortium name="RefSeq"/>
        </authorList>
    </citation>
    <scope>IDENTIFICATION</scope>
    <source>
        <strain evidence="14">17A/GY</strain>
        <tissue evidence="14">Liver</tissue>
    </source>
</reference>
<dbReference type="SUPFAM" id="SSF50630">
    <property type="entry name" value="Acid proteases"/>
    <property type="match status" value="1"/>
</dbReference>
<dbReference type="PROSITE" id="PS50174">
    <property type="entry name" value="G_PATCH"/>
    <property type="match status" value="1"/>
</dbReference>
<evidence type="ECO:0000256" key="4">
    <source>
        <dbReference type="ARBA" id="ARBA00022750"/>
    </source>
</evidence>
<dbReference type="RefSeq" id="XP_027259542.1">
    <property type="nucleotide sequence ID" value="XM_027403741.2"/>
</dbReference>
<keyword evidence="3" id="KW-0645">Protease</keyword>
<dbReference type="GO" id="GO:0004190">
    <property type="term" value="F:aspartic-type endopeptidase activity"/>
    <property type="evidence" value="ECO:0007669"/>
    <property type="project" value="UniProtKB-KW"/>
</dbReference>
<dbReference type="SMART" id="SM00443">
    <property type="entry name" value="G_patch"/>
    <property type="match status" value="1"/>
</dbReference>
<organism evidence="13 14">
    <name type="scientific">Cricetulus griseus</name>
    <name type="common">Chinese hamster</name>
    <name type="synonym">Cricetulus barabensis griseus</name>
    <dbReference type="NCBI Taxonomy" id="10029"/>
    <lineage>
        <taxon>Eukaryota</taxon>
        <taxon>Metazoa</taxon>
        <taxon>Chordata</taxon>
        <taxon>Craniata</taxon>
        <taxon>Vertebrata</taxon>
        <taxon>Euteleostomi</taxon>
        <taxon>Mammalia</taxon>
        <taxon>Eutheria</taxon>
        <taxon>Euarchontoglires</taxon>
        <taxon>Glires</taxon>
        <taxon>Rodentia</taxon>
        <taxon>Myomorpha</taxon>
        <taxon>Muroidea</taxon>
        <taxon>Cricetidae</taxon>
        <taxon>Cricetinae</taxon>
        <taxon>Cricetulus</taxon>
    </lineage>
</organism>
<dbReference type="GeneID" id="113834484"/>
<evidence type="ECO:0000259" key="12">
    <source>
        <dbReference type="PROSITE" id="PS50175"/>
    </source>
</evidence>
<evidence type="ECO:0000313" key="14">
    <source>
        <dbReference type="RefSeq" id="XP_027259542.1"/>
    </source>
</evidence>
<dbReference type="Proteomes" id="UP001108280">
    <property type="component" value="Chromosome 2"/>
</dbReference>
<dbReference type="KEGG" id="cge:113834484"/>
<dbReference type="GO" id="GO:0075523">
    <property type="term" value="P:viral translational frameshifting"/>
    <property type="evidence" value="ECO:0007669"/>
    <property type="project" value="UniProtKB-KW"/>
</dbReference>
<dbReference type="Pfam" id="PF00692">
    <property type="entry name" value="dUTPase"/>
    <property type="match status" value="1"/>
</dbReference>
<evidence type="ECO:0000256" key="8">
    <source>
        <dbReference type="ARBA" id="ARBA00038675"/>
    </source>
</evidence>
<comment type="catalytic activity">
    <reaction evidence="1">
        <text>Processing at the authentic HIV-1 PR recognition site and release of the mature p17 matrix and the p24 capsid protein, as a result of the cleavage of the -SQNY-|-PIVQ- cleavage site.</text>
        <dbReference type="EC" id="3.4.23.50"/>
    </reaction>
</comment>
<dbReference type="InterPro" id="IPR018061">
    <property type="entry name" value="Retropepsins"/>
</dbReference>
<evidence type="ECO:0000256" key="7">
    <source>
        <dbReference type="ARBA" id="ARBA00038141"/>
    </source>
</evidence>
<dbReference type="Pfam" id="PF00077">
    <property type="entry name" value="RVP"/>
    <property type="match status" value="1"/>
</dbReference>
<name>A0A9J7FLC4_CRIGR</name>
<feature type="domain" description="G-patch" evidence="11">
    <location>
        <begin position="208"/>
        <end position="252"/>
    </location>
</feature>
<evidence type="ECO:0000256" key="6">
    <source>
        <dbReference type="ARBA" id="ARBA00022801"/>
    </source>
</evidence>
<feature type="domain" description="Peptidase A2" evidence="12">
    <location>
        <begin position="121"/>
        <end position="196"/>
    </location>
</feature>
<evidence type="ECO:0000259" key="11">
    <source>
        <dbReference type="PROSITE" id="PS50174"/>
    </source>
</evidence>
<dbReference type="SUPFAM" id="SSF51283">
    <property type="entry name" value="dUTPase-like"/>
    <property type="match status" value="1"/>
</dbReference>
<dbReference type="CDD" id="cd05482">
    <property type="entry name" value="HIV_retropepsin_like"/>
    <property type="match status" value="1"/>
</dbReference>
<protein>
    <recommendedName>
        <fullName evidence="2">human endogenous retrovirus K endopeptidase</fullName>
        <ecNumber evidence="2">3.4.23.50</ecNumber>
    </recommendedName>
    <alternativeName>
        <fullName evidence="10">Protease</fullName>
    </alternativeName>
    <alternativeName>
        <fullName evidence="9">Proteinase</fullName>
    </alternativeName>
</protein>
<reference evidence="13" key="1">
    <citation type="journal article" date="2018" name="Biotechnol. Bioeng.">
        <title>A reference genome of the Chinese hamster based on a hybrid assembly strategy.</title>
        <authorList>
            <person name="Rupp O."/>
            <person name="MacDonald M.L."/>
            <person name="Li S."/>
            <person name="Dhiman H."/>
            <person name="Polson S."/>
            <person name="Griep S."/>
            <person name="Heffner K."/>
            <person name="Hernandez I."/>
            <person name="Brinkrolf K."/>
            <person name="Jadhav V."/>
            <person name="Samoudi M."/>
            <person name="Hao H."/>
            <person name="Kingham B."/>
            <person name="Goesmann A."/>
            <person name="Betenbaugh M.J."/>
            <person name="Lewis N.E."/>
            <person name="Borth N."/>
            <person name="Lee K.H."/>
        </authorList>
    </citation>
    <scope>NUCLEOTIDE SEQUENCE [LARGE SCALE GENOMIC DNA]</scope>
    <source>
        <strain evidence="13">17A/GY</strain>
    </source>
</reference>
<dbReference type="Pfam" id="PF01585">
    <property type="entry name" value="G-patch"/>
    <property type="match status" value="1"/>
</dbReference>
<dbReference type="InterPro" id="IPR000467">
    <property type="entry name" value="G_patch_dom"/>
</dbReference>
<dbReference type="Gene3D" id="2.40.70.10">
    <property type="entry name" value="Acid Proteases"/>
    <property type="match status" value="1"/>
</dbReference>
<dbReference type="Gene3D" id="2.70.40.10">
    <property type="match status" value="1"/>
</dbReference>
<dbReference type="InterPro" id="IPR021109">
    <property type="entry name" value="Peptidase_aspartic_dom_sf"/>
</dbReference>
<keyword evidence="6" id="KW-0378">Hydrolase</keyword>
<dbReference type="AlphaFoldDB" id="A0A9J7FLC4"/>
<keyword evidence="13" id="KW-1185">Reference proteome</keyword>
<dbReference type="InterPro" id="IPR051592">
    <property type="entry name" value="HERV-K_Pro_peptidase_A2"/>
</dbReference>
<keyword evidence="5" id="KW-0688">Ribosomal frameshifting</keyword>
<reference evidence="13" key="2">
    <citation type="journal article" date="2020" name="Biotechnol. Bioeng.">
        <title>Chromosome-scale scaffolds for the Chinese hamster reference genome assembly to facilitate the study of the CHO epigenome.</title>
        <authorList>
            <person name="Hilliard W."/>
            <person name="MacDonald M."/>
            <person name="Lee K.H."/>
        </authorList>
    </citation>
    <scope>NUCLEOTIDE SEQUENCE [LARGE SCALE GENOMIC DNA]</scope>
    <source>
        <strain evidence="13">17A/GY</strain>
    </source>
</reference>
<dbReference type="GO" id="GO:0006508">
    <property type="term" value="P:proteolysis"/>
    <property type="evidence" value="ECO:0007669"/>
    <property type="project" value="UniProtKB-KW"/>
</dbReference>
<evidence type="ECO:0000256" key="9">
    <source>
        <dbReference type="ARBA" id="ARBA00042135"/>
    </source>
</evidence>
<dbReference type="EC" id="3.4.23.50" evidence="2"/>
<accession>A0A9J7FLC4</accession>
<proteinExistence type="inferred from homology"/>
<sequence>MPQMNVQLVPIQSPGPLPPATIGLILGRGSLTLQGLIVYPGIVDPYHKEEFQVLCSSPRGVFSIKQGDRIAQLVLLPSLEDRETCTSQKRAMGSTGNDSAYLAIPLHERPTINLLVNGKEFEGITDTGADKSIISLYWWPKSWPTVVSSHSLQGLGYQSSPAVSASALVWRSTEGRQGRFTPYVLPLPVNLWGRDVLQAMGMTLTNEYSPQASAIMTKMGYIPGRGLGRREQGRIEPIEQKGNQSRKGLGFI</sequence>
<evidence type="ECO:0000256" key="5">
    <source>
        <dbReference type="ARBA" id="ARBA00022758"/>
    </source>
</evidence>
<comment type="similarity">
    <text evidence="7">Belongs to the peptidase A2 family. HERV class-II K(HML-2) subfamily.</text>
</comment>
<comment type="subunit">
    <text evidence="8">Active as a homodimer.</text>
</comment>
<dbReference type="InterPro" id="IPR036157">
    <property type="entry name" value="dUTPase-like_sf"/>
</dbReference>
<dbReference type="PANTHER" id="PTHR19422">
    <property type="entry name" value="GAG RETROVIRAL POLYPROTEIN"/>
    <property type="match status" value="1"/>
</dbReference>
<keyword evidence="4" id="KW-0064">Aspartyl protease</keyword>
<dbReference type="InterPro" id="IPR001995">
    <property type="entry name" value="Peptidase_A2_cat"/>
</dbReference>
<dbReference type="PROSITE" id="PS50175">
    <property type="entry name" value="ASP_PROT_RETROV"/>
    <property type="match status" value="1"/>
</dbReference>
<dbReference type="PANTHER" id="PTHR19422:SF123">
    <property type="entry name" value="RT1 CLASS I, LOCUS CE15"/>
    <property type="match status" value="1"/>
</dbReference>
<dbReference type="OrthoDB" id="9900537at2759"/>
<evidence type="ECO:0000256" key="10">
    <source>
        <dbReference type="ARBA" id="ARBA00043244"/>
    </source>
</evidence>
<dbReference type="InterPro" id="IPR034170">
    <property type="entry name" value="Retropepsin-like_cat_dom"/>
</dbReference>
<gene>
    <name evidence="14" type="primary">LOC113834484</name>
</gene>
<evidence type="ECO:0000256" key="2">
    <source>
        <dbReference type="ARBA" id="ARBA00013083"/>
    </source>
</evidence>
<evidence type="ECO:0000256" key="1">
    <source>
        <dbReference type="ARBA" id="ARBA00001339"/>
    </source>
</evidence>
<dbReference type="GO" id="GO:0003676">
    <property type="term" value="F:nucleic acid binding"/>
    <property type="evidence" value="ECO:0007669"/>
    <property type="project" value="InterPro"/>
</dbReference>